<keyword evidence="4" id="KW-1185">Reference proteome</keyword>
<proteinExistence type="predicted"/>
<dbReference type="PROSITE" id="PS51898">
    <property type="entry name" value="TYR_RECOMBINASE"/>
    <property type="match status" value="1"/>
</dbReference>
<evidence type="ECO:0000313" key="4">
    <source>
        <dbReference type="Proteomes" id="UP001596226"/>
    </source>
</evidence>
<evidence type="ECO:0000259" key="2">
    <source>
        <dbReference type="PROSITE" id="PS51898"/>
    </source>
</evidence>
<name>A0ABW1HBD4_9ACTN</name>
<dbReference type="Proteomes" id="UP001596226">
    <property type="component" value="Unassembled WGS sequence"/>
</dbReference>
<comment type="caution">
    <text evidence="3">The sequence shown here is derived from an EMBL/GenBank/DDBJ whole genome shotgun (WGS) entry which is preliminary data.</text>
</comment>
<organism evidence="3 4">
    <name type="scientific">Micromonospora vulcania</name>
    <dbReference type="NCBI Taxonomy" id="1441873"/>
    <lineage>
        <taxon>Bacteria</taxon>
        <taxon>Bacillati</taxon>
        <taxon>Actinomycetota</taxon>
        <taxon>Actinomycetes</taxon>
        <taxon>Micromonosporales</taxon>
        <taxon>Micromonosporaceae</taxon>
        <taxon>Micromonospora</taxon>
    </lineage>
</organism>
<accession>A0ABW1HBD4</accession>
<sequence length="63" mass="6889">MHDARHTAATLMIAQGVPIEVVQEVLRHSAIQVTRGYVHVVSELAKTATDRMGATLLRRPSTP</sequence>
<dbReference type="Pfam" id="PF00589">
    <property type="entry name" value="Phage_integrase"/>
    <property type="match status" value="1"/>
</dbReference>
<dbReference type="SUPFAM" id="SSF56349">
    <property type="entry name" value="DNA breaking-rejoining enzymes"/>
    <property type="match status" value="1"/>
</dbReference>
<dbReference type="InterPro" id="IPR013762">
    <property type="entry name" value="Integrase-like_cat_sf"/>
</dbReference>
<dbReference type="InterPro" id="IPR002104">
    <property type="entry name" value="Integrase_catalytic"/>
</dbReference>
<dbReference type="Gene3D" id="1.10.443.10">
    <property type="entry name" value="Intergrase catalytic core"/>
    <property type="match status" value="1"/>
</dbReference>
<dbReference type="InterPro" id="IPR011010">
    <property type="entry name" value="DNA_brk_join_enz"/>
</dbReference>
<dbReference type="RefSeq" id="WP_377513871.1">
    <property type="nucleotide sequence ID" value="NZ_JBHSQS010000012.1"/>
</dbReference>
<evidence type="ECO:0000256" key="1">
    <source>
        <dbReference type="ARBA" id="ARBA00023172"/>
    </source>
</evidence>
<reference evidence="4" key="1">
    <citation type="journal article" date="2019" name="Int. J. Syst. Evol. Microbiol.">
        <title>The Global Catalogue of Microorganisms (GCM) 10K type strain sequencing project: providing services to taxonomists for standard genome sequencing and annotation.</title>
        <authorList>
            <consortium name="The Broad Institute Genomics Platform"/>
            <consortium name="The Broad Institute Genome Sequencing Center for Infectious Disease"/>
            <person name="Wu L."/>
            <person name="Ma J."/>
        </authorList>
    </citation>
    <scope>NUCLEOTIDE SEQUENCE [LARGE SCALE GENOMIC DNA]</scope>
    <source>
        <strain evidence="4">CGMCC 4.7144</strain>
    </source>
</reference>
<evidence type="ECO:0000313" key="3">
    <source>
        <dbReference type="EMBL" id="MFC5925796.1"/>
    </source>
</evidence>
<dbReference type="EMBL" id="JBHSQS010000012">
    <property type="protein sequence ID" value="MFC5925796.1"/>
    <property type="molecule type" value="Genomic_DNA"/>
</dbReference>
<gene>
    <name evidence="3" type="ORF">ACFQGL_20875</name>
</gene>
<protein>
    <submittedName>
        <fullName evidence="3">Tyrosine-type recombinase/integrase</fullName>
    </submittedName>
</protein>
<feature type="domain" description="Tyr recombinase" evidence="2">
    <location>
        <begin position="1"/>
        <end position="50"/>
    </location>
</feature>
<keyword evidence="1" id="KW-0233">DNA recombination</keyword>